<keyword evidence="8" id="KW-1185">Reference proteome</keyword>
<name>A0AAJ7T898_PETMA</name>
<evidence type="ECO:0000256" key="1">
    <source>
        <dbReference type="ARBA" id="ARBA00004138"/>
    </source>
</evidence>
<feature type="compositionally biased region" description="Basic and acidic residues" evidence="6">
    <location>
        <begin position="86"/>
        <end position="114"/>
    </location>
</feature>
<feature type="domain" description="Enkurin" evidence="7">
    <location>
        <begin position="172"/>
        <end position="264"/>
    </location>
</feature>
<keyword evidence="3" id="KW-0963">Cytoplasm</keyword>
<dbReference type="RefSeq" id="XP_032813039.1">
    <property type="nucleotide sequence ID" value="XM_032957148.1"/>
</dbReference>
<keyword evidence="4" id="KW-0206">Cytoskeleton</keyword>
<dbReference type="InterPro" id="IPR052102">
    <property type="entry name" value="Enkurin_domain-protein"/>
</dbReference>
<dbReference type="InterPro" id="IPR027012">
    <property type="entry name" value="Enkurin_dom"/>
</dbReference>
<evidence type="ECO:0000256" key="2">
    <source>
        <dbReference type="ARBA" id="ARBA00004245"/>
    </source>
</evidence>
<evidence type="ECO:0000259" key="7">
    <source>
        <dbReference type="PROSITE" id="PS51665"/>
    </source>
</evidence>
<dbReference type="PROSITE" id="PS51665">
    <property type="entry name" value="ENKURIN"/>
    <property type="match status" value="1"/>
</dbReference>
<dbReference type="KEGG" id="pmrn:116943869"/>
<dbReference type="GO" id="GO:0001669">
    <property type="term" value="C:acrosomal vesicle"/>
    <property type="evidence" value="ECO:0007669"/>
    <property type="project" value="TreeGrafter"/>
</dbReference>
<dbReference type="GeneID" id="116943869"/>
<dbReference type="RefSeq" id="XP_032813038.1">
    <property type="nucleotide sequence ID" value="XM_032957147.1"/>
</dbReference>
<evidence type="ECO:0000256" key="3">
    <source>
        <dbReference type="ARBA" id="ARBA00022490"/>
    </source>
</evidence>
<dbReference type="CTD" id="219670"/>
<evidence type="ECO:0000256" key="6">
    <source>
        <dbReference type="SAM" id="MobiDB-lite"/>
    </source>
</evidence>
<dbReference type="Proteomes" id="UP001318040">
    <property type="component" value="Chromosome 19"/>
</dbReference>
<proteinExistence type="predicted"/>
<protein>
    <submittedName>
        <fullName evidence="9 10">Enkurin isoform X1</fullName>
    </submittedName>
</protein>
<organism evidence="8 10">
    <name type="scientific">Petromyzon marinus</name>
    <name type="common">Sea lamprey</name>
    <dbReference type="NCBI Taxonomy" id="7757"/>
    <lineage>
        <taxon>Eukaryota</taxon>
        <taxon>Metazoa</taxon>
        <taxon>Chordata</taxon>
        <taxon>Craniata</taxon>
        <taxon>Vertebrata</taxon>
        <taxon>Cyclostomata</taxon>
        <taxon>Hyperoartia</taxon>
        <taxon>Petromyzontiformes</taxon>
        <taxon>Petromyzontidae</taxon>
        <taxon>Petromyzon</taxon>
    </lineage>
</organism>
<dbReference type="GO" id="GO:0005879">
    <property type="term" value="C:axonemal microtubule"/>
    <property type="evidence" value="ECO:0007669"/>
    <property type="project" value="TreeGrafter"/>
</dbReference>
<dbReference type="AlphaFoldDB" id="A0AAJ7T898"/>
<sequence length="267" mass="31414">MMTTMNRQEESVYNLIPREEVTPEKPARYMSRFRESVRLEANERKKGQRTMGPAKVEVPSPQGYLHKHSRDAVLPEKGGVTPVAERPFHYPDEGRRRPRVPGHDERPPMGLHSRKDFVNTNAVDVITAVPRRPQPTLVDTKRGDRQPLEPSGLVPKFVHKKEYGQVPEYIVRRNEEMRQAQEEYDAYVRERLRRGALNQLSEHERSSMLQGLKQNWDELHRQYQGLSVVTDTAPKKHRKERLEMEMKQLERDIELIDRHKIIYVTNK</sequence>
<reference evidence="9 10" key="1">
    <citation type="submission" date="2025-04" db="UniProtKB">
        <authorList>
            <consortium name="RefSeq"/>
        </authorList>
    </citation>
    <scope>IDENTIFICATION</scope>
    <source>
        <tissue evidence="9 10">Sperm</tissue>
    </source>
</reference>
<evidence type="ECO:0000313" key="9">
    <source>
        <dbReference type="RefSeq" id="XP_032813038.1"/>
    </source>
</evidence>
<dbReference type="Pfam" id="PF13864">
    <property type="entry name" value="Enkurin"/>
    <property type="match status" value="1"/>
</dbReference>
<evidence type="ECO:0000313" key="8">
    <source>
        <dbReference type="Proteomes" id="UP001318040"/>
    </source>
</evidence>
<keyword evidence="5" id="KW-0966">Cell projection</keyword>
<evidence type="ECO:0000256" key="4">
    <source>
        <dbReference type="ARBA" id="ARBA00023212"/>
    </source>
</evidence>
<dbReference type="GO" id="GO:0005516">
    <property type="term" value="F:calmodulin binding"/>
    <property type="evidence" value="ECO:0007669"/>
    <property type="project" value="TreeGrafter"/>
</dbReference>
<evidence type="ECO:0000313" key="10">
    <source>
        <dbReference type="RefSeq" id="XP_032813039.1"/>
    </source>
</evidence>
<evidence type="ECO:0000256" key="5">
    <source>
        <dbReference type="ARBA" id="ARBA00023273"/>
    </source>
</evidence>
<accession>A0AAJ7T898</accession>
<feature type="region of interest" description="Disordered" evidence="6">
    <location>
        <begin position="38"/>
        <end position="114"/>
    </location>
</feature>
<dbReference type="PANTHER" id="PTHR21490">
    <property type="entry name" value="ENKURIN-RELATED"/>
    <property type="match status" value="1"/>
</dbReference>
<comment type="subcellular location">
    <subcellularLocation>
        <location evidence="1">Cell projection</location>
        <location evidence="1">Cilium</location>
    </subcellularLocation>
    <subcellularLocation>
        <location evidence="2">Cytoplasm</location>
        <location evidence="2">Cytoskeleton</location>
    </subcellularLocation>
</comment>
<gene>
    <name evidence="9 10" type="primary">ENKUR</name>
</gene>
<dbReference type="PANTHER" id="PTHR21490:SF0">
    <property type="entry name" value="ENKURIN"/>
    <property type="match status" value="1"/>
</dbReference>